<dbReference type="PROSITE" id="PS50931">
    <property type="entry name" value="HTH_LYSR"/>
    <property type="match status" value="1"/>
</dbReference>
<dbReference type="CDD" id="cd08422">
    <property type="entry name" value="PBP2_CrgA_like"/>
    <property type="match status" value="1"/>
</dbReference>
<reference evidence="7 8" key="1">
    <citation type="submission" date="2015-05" db="EMBL/GenBank/DDBJ databases">
        <title>Photobacterium galathea sp. nov.</title>
        <authorList>
            <person name="Machado H."/>
            <person name="Gram L."/>
        </authorList>
    </citation>
    <scope>NUCLEOTIDE SEQUENCE [LARGE SCALE GENOMIC DNA]</scope>
    <source>
        <strain evidence="7 8">CGMCC 1.12159</strain>
    </source>
</reference>
<protein>
    <submittedName>
        <fullName evidence="7">Transcriptional regulator</fullName>
    </submittedName>
</protein>
<dbReference type="OrthoDB" id="9813056at2"/>
<dbReference type="Gene3D" id="3.40.190.290">
    <property type="match status" value="1"/>
</dbReference>
<organism evidence="7 8">
    <name type="scientific">Photobacterium aquae</name>
    <dbReference type="NCBI Taxonomy" id="1195763"/>
    <lineage>
        <taxon>Bacteria</taxon>
        <taxon>Pseudomonadati</taxon>
        <taxon>Pseudomonadota</taxon>
        <taxon>Gammaproteobacteria</taxon>
        <taxon>Vibrionales</taxon>
        <taxon>Vibrionaceae</taxon>
        <taxon>Photobacterium</taxon>
    </lineage>
</organism>
<dbReference type="InterPro" id="IPR058163">
    <property type="entry name" value="LysR-type_TF_proteobact-type"/>
</dbReference>
<dbReference type="SUPFAM" id="SSF53850">
    <property type="entry name" value="Periplasmic binding protein-like II"/>
    <property type="match status" value="1"/>
</dbReference>
<dbReference type="EMBL" id="LDOT01000030">
    <property type="protein sequence ID" value="KLV03596.1"/>
    <property type="molecule type" value="Genomic_DNA"/>
</dbReference>
<dbReference type="PATRIC" id="fig|1195763.3.peg.3962"/>
<comment type="similarity">
    <text evidence="1">Belongs to the LysR transcriptional regulatory family.</text>
</comment>
<dbReference type="Gene3D" id="1.10.10.10">
    <property type="entry name" value="Winged helix-like DNA-binding domain superfamily/Winged helix DNA-binding domain"/>
    <property type="match status" value="1"/>
</dbReference>
<comment type="caution">
    <text evidence="7">The sequence shown here is derived from an EMBL/GenBank/DDBJ whole genome shotgun (WGS) entry which is preliminary data.</text>
</comment>
<dbReference type="RefSeq" id="WP_047880395.1">
    <property type="nucleotide sequence ID" value="NZ_LDOT01000030.1"/>
</dbReference>
<dbReference type="AlphaFoldDB" id="A0A0J1GVD6"/>
<keyword evidence="8" id="KW-1185">Reference proteome</keyword>
<keyword evidence="4" id="KW-0804">Transcription</keyword>
<dbReference type="Pfam" id="PF03466">
    <property type="entry name" value="LysR_substrate"/>
    <property type="match status" value="1"/>
</dbReference>
<feature type="region of interest" description="Disordered" evidence="5">
    <location>
        <begin position="303"/>
        <end position="328"/>
    </location>
</feature>
<dbReference type="GO" id="GO:0043565">
    <property type="term" value="F:sequence-specific DNA binding"/>
    <property type="evidence" value="ECO:0007669"/>
    <property type="project" value="TreeGrafter"/>
</dbReference>
<dbReference type="InterPro" id="IPR005119">
    <property type="entry name" value="LysR_subst-bd"/>
</dbReference>
<dbReference type="Proteomes" id="UP000036097">
    <property type="component" value="Unassembled WGS sequence"/>
</dbReference>
<dbReference type="PANTHER" id="PTHR30537">
    <property type="entry name" value="HTH-TYPE TRANSCRIPTIONAL REGULATOR"/>
    <property type="match status" value="1"/>
</dbReference>
<dbReference type="SUPFAM" id="SSF46785">
    <property type="entry name" value="Winged helix' DNA-binding domain"/>
    <property type="match status" value="1"/>
</dbReference>
<dbReference type="GO" id="GO:0003700">
    <property type="term" value="F:DNA-binding transcription factor activity"/>
    <property type="evidence" value="ECO:0007669"/>
    <property type="project" value="InterPro"/>
</dbReference>
<name>A0A0J1GVD6_9GAMM</name>
<dbReference type="Pfam" id="PF00126">
    <property type="entry name" value="HTH_1"/>
    <property type="match status" value="1"/>
</dbReference>
<evidence type="ECO:0000256" key="5">
    <source>
        <dbReference type="SAM" id="MobiDB-lite"/>
    </source>
</evidence>
<dbReference type="PANTHER" id="PTHR30537:SF5">
    <property type="entry name" value="HTH-TYPE TRANSCRIPTIONAL ACTIVATOR TTDR-RELATED"/>
    <property type="match status" value="1"/>
</dbReference>
<dbReference type="GO" id="GO:0006351">
    <property type="term" value="P:DNA-templated transcription"/>
    <property type="evidence" value="ECO:0007669"/>
    <property type="project" value="TreeGrafter"/>
</dbReference>
<evidence type="ECO:0000256" key="2">
    <source>
        <dbReference type="ARBA" id="ARBA00023015"/>
    </source>
</evidence>
<dbReference type="InterPro" id="IPR036390">
    <property type="entry name" value="WH_DNA-bd_sf"/>
</dbReference>
<dbReference type="STRING" id="1195763.ABT56_18535"/>
<keyword evidence="2" id="KW-0805">Transcription regulation</keyword>
<proteinExistence type="inferred from homology"/>
<evidence type="ECO:0000256" key="3">
    <source>
        <dbReference type="ARBA" id="ARBA00023125"/>
    </source>
</evidence>
<evidence type="ECO:0000313" key="8">
    <source>
        <dbReference type="Proteomes" id="UP000036097"/>
    </source>
</evidence>
<evidence type="ECO:0000256" key="1">
    <source>
        <dbReference type="ARBA" id="ARBA00009437"/>
    </source>
</evidence>
<evidence type="ECO:0000313" key="7">
    <source>
        <dbReference type="EMBL" id="KLV03596.1"/>
    </source>
</evidence>
<evidence type="ECO:0000259" key="6">
    <source>
        <dbReference type="PROSITE" id="PS50931"/>
    </source>
</evidence>
<accession>A0A0J1GVD6</accession>
<dbReference type="InterPro" id="IPR036388">
    <property type="entry name" value="WH-like_DNA-bd_sf"/>
</dbReference>
<dbReference type="InterPro" id="IPR000847">
    <property type="entry name" value="LysR_HTH_N"/>
</dbReference>
<keyword evidence="3" id="KW-0238">DNA-binding</keyword>
<sequence>MLDKVVLFLHVVKTGSISEAAKLNNISASAASRWLNELEEKMGVNLLKRTTRKVTPTQAGLRLYERFSLIHAQINDVFNEIQNMSNEDRGTIKIACTPLFAKHYLSQIIGEYVQIHPSINFVVLETAFEVDHVHDVDFAIRANATYRGFQEKDSLLVKRTLLKEPLMACCSPEYIEHHGIPNVPDDLLQHQCLYATTLVGGNRWIFEFNGEYSSIEIAQTVEADDSEILKKIALAGGGIAYLPFSLIATDIQHQRLVPVLEDYISSEFELNLYFKPRKYMPARCANFKEYLILRVPELEEQKRQKQQKRLGSTHDLSSQRTKPMASPI</sequence>
<evidence type="ECO:0000256" key="4">
    <source>
        <dbReference type="ARBA" id="ARBA00023163"/>
    </source>
</evidence>
<feature type="domain" description="HTH lysR-type" evidence="6">
    <location>
        <begin position="1"/>
        <end position="57"/>
    </location>
</feature>
<gene>
    <name evidence="7" type="ORF">ABT56_18535</name>
</gene>